<evidence type="ECO:0000313" key="2">
    <source>
        <dbReference type="Proteomes" id="UP000829069"/>
    </source>
</evidence>
<keyword evidence="2" id="KW-1185">Reference proteome</keyword>
<gene>
    <name evidence="1" type="ORF">MNQ99_04905</name>
</gene>
<organism evidence="1 2">
    <name type="scientific">Arthrobacter sulfonylureivorans</name>
    <dbReference type="NCBI Taxonomy" id="2486855"/>
    <lineage>
        <taxon>Bacteria</taxon>
        <taxon>Bacillati</taxon>
        <taxon>Actinomycetota</taxon>
        <taxon>Actinomycetes</taxon>
        <taxon>Micrococcales</taxon>
        <taxon>Micrococcaceae</taxon>
        <taxon>Arthrobacter</taxon>
    </lineage>
</organism>
<evidence type="ECO:0000313" key="1">
    <source>
        <dbReference type="EMBL" id="UNK46697.1"/>
    </source>
</evidence>
<proteinExistence type="predicted"/>
<protein>
    <submittedName>
        <fullName evidence="1">DUF2797 domain-containing protein</fullName>
    </submittedName>
</protein>
<sequence>MPALYLAHGIVWTTAGPQLRLASPDGTPEGIPVKAGTRLGFRVLDPQVFCLGSHRVHSADDRTHVPCRLQAPAERGYQCVNCFLNDDLRFLHDSHRSGRAPEGLLLYLAQPHWLYVATFANGASKVGTAANIRKSLRLAEQGAVVARYVAKTRDGRVVRVLEDMVSGATELTQAVRSAAKYAGLLTPLPAADLERINAGHAATVRNLLPAAQLEGFDVVDDLWQLPELAAPVLADGIRRSYPSTFDSGDHGLTVQGILGSVAAAQLTEGGPHFLADLGRLKGRRIALGDFVSELPAMQEQLF</sequence>
<accession>A0ABY3WEE6</accession>
<dbReference type="EMBL" id="CP093326">
    <property type="protein sequence ID" value="UNK46697.1"/>
    <property type="molecule type" value="Genomic_DNA"/>
</dbReference>
<dbReference type="RefSeq" id="WP_241914650.1">
    <property type="nucleotide sequence ID" value="NZ_CP093326.1"/>
</dbReference>
<reference evidence="1 2" key="1">
    <citation type="submission" date="2022-03" db="EMBL/GenBank/DDBJ databases">
        <title>Isotopic signatures of nitrous oxide derived from detoxification processes.</title>
        <authorList>
            <person name="Behrendt U."/>
            <person name="Buchen C."/>
            <person name="Well R."/>
            <person name="Ulrich A."/>
            <person name="Rohe L."/>
            <person name="Kolb S."/>
            <person name="Schloter M."/>
            <person name="Horn M.A."/>
            <person name="Augustin J."/>
        </authorList>
    </citation>
    <scope>NUCLEOTIDE SEQUENCE [LARGE SCALE GENOMIC DNA]</scope>
    <source>
        <strain evidence="1 2">S4-C24</strain>
    </source>
</reference>
<dbReference type="Proteomes" id="UP000829069">
    <property type="component" value="Chromosome"/>
</dbReference>
<name>A0ABY3WEE6_9MICC</name>